<keyword evidence="7" id="KW-0238">DNA-binding</keyword>
<evidence type="ECO:0000256" key="10">
    <source>
        <dbReference type="ARBA" id="ARBA00048954"/>
    </source>
</evidence>
<keyword evidence="2" id="KW-0235">DNA replication</keyword>
<dbReference type="GO" id="GO:0043139">
    <property type="term" value="F:5'-3' DNA helicase activity"/>
    <property type="evidence" value="ECO:0007669"/>
    <property type="project" value="UniProtKB-EC"/>
</dbReference>
<dbReference type="EC" id="5.6.2.3" evidence="9"/>
<comment type="similarity">
    <text evidence="1">Belongs to the helicase family. DnaB subfamily.</text>
</comment>
<name>A0A8S5N3D8_9CAUD</name>
<keyword evidence="3" id="KW-0547">Nucleotide-binding</keyword>
<dbReference type="GO" id="GO:0016787">
    <property type="term" value="F:hydrolase activity"/>
    <property type="evidence" value="ECO:0007669"/>
    <property type="project" value="UniProtKB-KW"/>
</dbReference>
<dbReference type="PROSITE" id="PS51199">
    <property type="entry name" value="SF4_HELICASE"/>
    <property type="match status" value="1"/>
</dbReference>
<evidence type="ECO:0000256" key="4">
    <source>
        <dbReference type="ARBA" id="ARBA00022801"/>
    </source>
</evidence>
<evidence type="ECO:0000256" key="3">
    <source>
        <dbReference type="ARBA" id="ARBA00022741"/>
    </source>
</evidence>
<dbReference type="Pfam" id="PF03796">
    <property type="entry name" value="DnaB_C"/>
    <property type="match status" value="1"/>
</dbReference>
<evidence type="ECO:0000256" key="2">
    <source>
        <dbReference type="ARBA" id="ARBA00022705"/>
    </source>
</evidence>
<dbReference type="GO" id="GO:0006260">
    <property type="term" value="P:DNA replication"/>
    <property type="evidence" value="ECO:0007669"/>
    <property type="project" value="UniProtKB-KW"/>
</dbReference>
<evidence type="ECO:0000256" key="5">
    <source>
        <dbReference type="ARBA" id="ARBA00022806"/>
    </source>
</evidence>
<accession>A0A8S5N3D8</accession>
<dbReference type="InterPro" id="IPR016136">
    <property type="entry name" value="DNA_helicase_N/primase_C"/>
</dbReference>
<dbReference type="InterPro" id="IPR036185">
    <property type="entry name" value="DNA_heli_DnaB-like_N_sf"/>
</dbReference>
<dbReference type="Gene3D" id="1.10.860.10">
    <property type="entry name" value="DNAb Helicase, Chain A"/>
    <property type="match status" value="1"/>
</dbReference>
<evidence type="ECO:0000313" key="12">
    <source>
        <dbReference type="EMBL" id="DAD89126.1"/>
    </source>
</evidence>
<protein>
    <recommendedName>
        <fullName evidence="9">DNA 5'-3' helicase</fullName>
        <ecNumber evidence="9">5.6.2.3</ecNumber>
    </recommendedName>
</protein>
<dbReference type="PANTHER" id="PTHR30153:SF2">
    <property type="entry name" value="REPLICATIVE DNA HELICASE"/>
    <property type="match status" value="1"/>
</dbReference>
<keyword evidence="8" id="KW-0413">Isomerase</keyword>
<feature type="domain" description="SF4 helicase" evidence="11">
    <location>
        <begin position="160"/>
        <end position="425"/>
    </location>
</feature>
<evidence type="ECO:0000256" key="8">
    <source>
        <dbReference type="ARBA" id="ARBA00023235"/>
    </source>
</evidence>
<evidence type="ECO:0000256" key="6">
    <source>
        <dbReference type="ARBA" id="ARBA00022840"/>
    </source>
</evidence>
<keyword evidence="4" id="KW-0378">Hydrolase</keyword>
<dbReference type="PANTHER" id="PTHR30153">
    <property type="entry name" value="REPLICATIVE DNA HELICASE DNAB"/>
    <property type="match status" value="1"/>
</dbReference>
<dbReference type="Pfam" id="PF00772">
    <property type="entry name" value="DnaB"/>
    <property type="match status" value="1"/>
</dbReference>
<dbReference type="SUPFAM" id="SSF48024">
    <property type="entry name" value="N-terminal domain of DnaB helicase"/>
    <property type="match status" value="1"/>
</dbReference>
<dbReference type="EMBL" id="BK015053">
    <property type="protein sequence ID" value="DAD89126.1"/>
    <property type="molecule type" value="Genomic_DNA"/>
</dbReference>
<sequence>MAQNGRLDMNNFELEKSIIAALLQDFDKAQSTYLQAEWFTDNNFKTIFEILNNNGSRLDGLMELFAKVRAELKDKTIGYEYLIALQQSNATTSGLDYLANQLHHEYLRAKLEKVKAEHTEFPTKQLEAEMLELLNAISKLSRKKNVGDLAETFEQFEYELEHDIEDGIKTFSGLDAALGGGIGPGMLVTVGARPSVGKSAWTINLIDRALRRNEGLRVDLFSLEMSKKEVFSRFVAKMTTLNTYYLRKMNKMLKDSDKELVRATIEYFKSKDLKVYDTVSELNHILGIIKERAAGQAPGKYLAVIDYVGLIKVNNNRDRRLQIEQITRELKNLANEQQVPIVILSQLSRGVEQRQDKSPVLSDLRESGSIEQDSNVVGFLNNEETEANHEGYQRVKFSIKKNREGDLMDSTFKFFKSRMDFVEEF</sequence>
<evidence type="ECO:0000256" key="1">
    <source>
        <dbReference type="ARBA" id="ARBA00008428"/>
    </source>
</evidence>
<dbReference type="InterPro" id="IPR007693">
    <property type="entry name" value="DNA_helicase_DnaB-like_N"/>
</dbReference>
<dbReference type="GO" id="GO:0005524">
    <property type="term" value="F:ATP binding"/>
    <property type="evidence" value="ECO:0007669"/>
    <property type="project" value="UniProtKB-KW"/>
</dbReference>
<proteinExistence type="inferred from homology"/>
<dbReference type="Gene3D" id="3.40.50.300">
    <property type="entry name" value="P-loop containing nucleotide triphosphate hydrolases"/>
    <property type="match status" value="1"/>
</dbReference>
<reference evidence="12" key="1">
    <citation type="journal article" date="2021" name="Proc. Natl. Acad. Sci. U.S.A.">
        <title>A Catalog of Tens of Thousands of Viruses from Human Metagenomes Reveals Hidden Associations with Chronic Diseases.</title>
        <authorList>
            <person name="Tisza M.J."/>
            <person name="Buck C.B."/>
        </authorList>
    </citation>
    <scope>NUCLEOTIDE SEQUENCE</scope>
    <source>
        <strain evidence="12">CtlSa24</strain>
    </source>
</reference>
<evidence type="ECO:0000259" key="11">
    <source>
        <dbReference type="PROSITE" id="PS51199"/>
    </source>
</evidence>
<dbReference type="SUPFAM" id="SSF52540">
    <property type="entry name" value="P-loop containing nucleoside triphosphate hydrolases"/>
    <property type="match status" value="1"/>
</dbReference>
<evidence type="ECO:0000256" key="7">
    <source>
        <dbReference type="ARBA" id="ARBA00023125"/>
    </source>
</evidence>
<keyword evidence="5 12" id="KW-0347">Helicase</keyword>
<evidence type="ECO:0000256" key="9">
    <source>
        <dbReference type="ARBA" id="ARBA00044969"/>
    </source>
</evidence>
<dbReference type="GO" id="GO:0003677">
    <property type="term" value="F:DNA binding"/>
    <property type="evidence" value="ECO:0007669"/>
    <property type="project" value="UniProtKB-KW"/>
</dbReference>
<comment type="catalytic activity">
    <reaction evidence="10">
        <text>ATP + H2O = ADP + phosphate + H(+)</text>
        <dbReference type="Rhea" id="RHEA:13065"/>
        <dbReference type="ChEBI" id="CHEBI:15377"/>
        <dbReference type="ChEBI" id="CHEBI:15378"/>
        <dbReference type="ChEBI" id="CHEBI:30616"/>
        <dbReference type="ChEBI" id="CHEBI:43474"/>
        <dbReference type="ChEBI" id="CHEBI:456216"/>
        <dbReference type="EC" id="5.6.2.3"/>
    </reaction>
</comment>
<dbReference type="InterPro" id="IPR007694">
    <property type="entry name" value="DNA_helicase_DnaB-like_C"/>
</dbReference>
<dbReference type="InterPro" id="IPR027417">
    <property type="entry name" value="P-loop_NTPase"/>
</dbReference>
<keyword evidence="6" id="KW-0067">ATP-binding</keyword>
<organism evidence="12">
    <name type="scientific">Siphoviridae sp. ctlSa24</name>
    <dbReference type="NCBI Taxonomy" id="2826447"/>
    <lineage>
        <taxon>Viruses</taxon>
        <taxon>Duplodnaviria</taxon>
        <taxon>Heunggongvirae</taxon>
        <taxon>Uroviricota</taxon>
        <taxon>Caudoviricetes</taxon>
    </lineage>
</organism>